<proteinExistence type="predicted"/>
<evidence type="ECO:0000313" key="2">
    <source>
        <dbReference type="Proteomes" id="UP000502502"/>
    </source>
</evidence>
<sequence>MRTQGPSDVADSHLGADREFALIHTPARLRNAFLALWRLDVAMGDVVARSTEPALAAIKLAWWRERLDELAAKVPAEPRLKFAAEALLPRGVTGAQLAAIEPGWATLLDAEPDPALVAERGRVLFAIGSQLLQSNADVSDAGALYALAAVGRRGMPQLFIPARELLPRLAGRRFPRQLRPLTMLARAAARDLRDEVEPEGSPARLTAMLGHRWSGRIA</sequence>
<evidence type="ECO:0000313" key="1">
    <source>
        <dbReference type="EMBL" id="QIL02386.1"/>
    </source>
</evidence>
<dbReference type="AlphaFoldDB" id="A0A6G7ZNA8"/>
<organism evidence="1 2">
    <name type="scientific">Sphingomonas sinipercae</name>
    <dbReference type="NCBI Taxonomy" id="2714944"/>
    <lineage>
        <taxon>Bacteria</taxon>
        <taxon>Pseudomonadati</taxon>
        <taxon>Pseudomonadota</taxon>
        <taxon>Alphaproteobacteria</taxon>
        <taxon>Sphingomonadales</taxon>
        <taxon>Sphingomonadaceae</taxon>
        <taxon>Sphingomonas</taxon>
    </lineage>
</organism>
<evidence type="ECO:0008006" key="3">
    <source>
        <dbReference type="Google" id="ProtNLM"/>
    </source>
</evidence>
<accession>A0A6G7ZNA8</accession>
<reference evidence="1 2" key="1">
    <citation type="submission" date="2020-03" db="EMBL/GenBank/DDBJ databases">
        <title>Sphingomonas sp. nov., isolated from fish.</title>
        <authorList>
            <person name="Hyun D.-W."/>
            <person name="Bae J.-W."/>
        </authorList>
    </citation>
    <scope>NUCLEOTIDE SEQUENCE [LARGE SCALE GENOMIC DNA]</scope>
    <source>
        <strain evidence="1 2">HDW15C</strain>
    </source>
</reference>
<protein>
    <recommendedName>
        <fullName evidence="3">Phytoene synthase</fullName>
    </recommendedName>
</protein>
<gene>
    <name evidence="1" type="ORF">G7078_05995</name>
</gene>
<name>A0A6G7ZNA8_9SPHN</name>
<dbReference type="RefSeq" id="WP_166094018.1">
    <property type="nucleotide sequence ID" value="NZ_CP049871.1"/>
</dbReference>
<dbReference type="KEGG" id="ssin:G7078_05995"/>
<dbReference type="EMBL" id="CP049871">
    <property type="protein sequence ID" value="QIL02386.1"/>
    <property type="molecule type" value="Genomic_DNA"/>
</dbReference>
<keyword evidence="2" id="KW-1185">Reference proteome</keyword>
<dbReference type="Proteomes" id="UP000502502">
    <property type="component" value="Chromosome"/>
</dbReference>